<evidence type="ECO:0000259" key="6">
    <source>
        <dbReference type="Pfam" id="PF04542"/>
    </source>
</evidence>
<accession>A0A940YVX2</accession>
<dbReference type="CDD" id="cd06171">
    <property type="entry name" value="Sigma70_r4"/>
    <property type="match status" value="1"/>
</dbReference>
<dbReference type="InterPro" id="IPR039425">
    <property type="entry name" value="RNA_pol_sigma-70-like"/>
</dbReference>
<dbReference type="GO" id="GO:0016987">
    <property type="term" value="F:sigma factor activity"/>
    <property type="evidence" value="ECO:0007669"/>
    <property type="project" value="UniProtKB-KW"/>
</dbReference>
<feature type="domain" description="RNA polymerase sigma-70 region 2" evidence="6">
    <location>
        <begin position="28"/>
        <end position="88"/>
    </location>
</feature>
<comment type="similarity">
    <text evidence="1">Belongs to the sigma-70 factor family. ECF subfamily.</text>
</comment>
<dbReference type="InterPro" id="IPR013249">
    <property type="entry name" value="RNA_pol_sigma70_r4_t2"/>
</dbReference>
<dbReference type="AlphaFoldDB" id="A0A940YVX2"/>
<dbReference type="InterPro" id="IPR014284">
    <property type="entry name" value="RNA_pol_sigma-70_dom"/>
</dbReference>
<evidence type="ECO:0000256" key="2">
    <source>
        <dbReference type="ARBA" id="ARBA00023015"/>
    </source>
</evidence>
<evidence type="ECO:0000256" key="3">
    <source>
        <dbReference type="ARBA" id="ARBA00023082"/>
    </source>
</evidence>
<keyword evidence="2" id="KW-0805">Transcription regulation</keyword>
<keyword evidence="4" id="KW-0238">DNA-binding</keyword>
<evidence type="ECO:0000313" key="8">
    <source>
        <dbReference type="EMBL" id="MBQ0960235.1"/>
    </source>
</evidence>
<name>A0A940YVX2_9BURK</name>
<keyword evidence="3" id="KW-0731">Sigma factor</keyword>
<dbReference type="Pfam" id="PF04542">
    <property type="entry name" value="Sigma70_r2"/>
    <property type="match status" value="1"/>
</dbReference>
<evidence type="ECO:0000259" key="7">
    <source>
        <dbReference type="Pfam" id="PF08281"/>
    </source>
</evidence>
<dbReference type="GO" id="GO:0006352">
    <property type="term" value="P:DNA-templated transcription initiation"/>
    <property type="evidence" value="ECO:0007669"/>
    <property type="project" value="InterPro"/>
</dbReference>
<dbReference type="InterPro" id="IPR007627">
    <property type="entry name" value="RNA_pol_sigma70_r2"/>
</dbReference>
<proteinExistence type="inferred from homology"/>
<dbReference type="PANTHER" id="PTHR43133:SF8">
    <property type="entry name" value="RNA POLYMERASE SIGMA FACTOR HI_1459-RELATED"/>
    <property type="match status" value="1"/>
</dbReference>
<dbReference type="Proteomes" id="UP000678374">
    <property type="component" value="Unassembled WGS sequence"/>
</dbReference>
<dbReference type="PANTHER" id="PTHR43133">
    <property type="entry name" value="RNA POLYMERASE ECF-TYPE SIGMA FACTO"/>
    <property type="match status" value="1"/>
</dbReference>
<dbReference type="InterPro" id="IPR013324">
    <property type="entry name" value="RNA_pol_sigma_r3/r4-like"/>
</dbReference>
<dbReference type="Pfam" id="PF08281">
    <property type="entry name" value="Sigma70_r4_2"/>
    <property type="match status" value="1"/>
</dbReference>
<keyword evidence="9" id="KW-1185">Reference proteome</keyword>
<dbReference type="SUPFAM" id="SSF88659">
    <property type="entry name" value="Sigma3 and sigma4 domains of RNA polymerase sigma factors"/>
    <property type="match status" value="1"/>
</dbReference>
<organism evidence="8 9">
    <name type="scientific">Ideonella aquatica</name>
    <dbReference type="NCBI Taxonomy" id="2824119"/>
    <lineage>
        <taxon>Bacteria</taxon>
        <taxon>Pseudomonadati</taxon>
        <taxon>Pseudomonadota</taxon>
        <taxon>Betaproteobacteria</taxon>
        <taxon>Burkholderiales</taxon>
        <taxon>Sphaerotilaceae</taxon>
        <taxon>Ideonella</taxon>
    </lineage>
</organism>
<dbReference type="InterPro" id="IPR013325">
    <property type="entry name" value="RNA_pol_sigma_r2"/>
</dbReference>
<feature type="domain" description="RNA polymerase sigma factor 70 region 4 type 2" evidence="7">
    <location>
        <begin position="126"/>
        <end position="177"/>
    </location>
</feature>
<dbReference type="EMBL" id="JAGQDE010000013">
    <property type="protein sequence ID" value="MBQ0960235.1"/>
    <property type="molecule type" value="Genomic_DNA"/>
</dbReference>
<evidence type="ECO:0000256" key="4">
    <source>
        <dbReference type="ARBA" id="ARBA00023125"/>
    </source>
</evidence>
<evidence type="ECO:0000256" key="5">
    <source>
        <dbReference type="ARBA" id="ARBA00023163"/>
    </source>
</evidence>
<gene>
    <name evidence="8" type="ORF">KAK06_14870</name>
</gene>
<dbReference type="RefSeq" id="WP_210802913.1">
    <property type="nucleotide sequence ID" value="NZ_JAGQDE010000013.1"/>
</dbReference>
<dbReference type="Gene3D" id="1.10.10.10">
    <property type="entry name" value="Winged helix-like DNA-binding domain superfamily/Winged helix DNA-binding domain"/>
    <property type="match status" value="1"/>
</dbReference>
<dbReference type="NCBIfam" id="TIGR02937">
    <property type="entry name" value="sigma70-ECF"/>
    <property type="match status" value="1"/>
</dbReference>
<comment type="caution">
    <text evidence="8">The sequence shown here is derived from an EMBL/GenBank/DDBJ whole genome shotgun (WGS) entry which is preliminary data.</text>
</comment>
<dbReference type="InterPro" id="IPR036388">
    <property type="entry name" value="WH-like_DNA-bd_sf"/>
</dbReference>
<protein>
    <submittedName>
        <fullName evidence="8">Sigma-70 family RNA polymerase sigma factor</fullName>
    </submittedName>
</protein>
<evidence type="ECO:0000256" key="1">
    <source>
        <dbReference type="ARBA" id="ARBA00010641"/>
    </source>
</evidence>
<keyword evidence="5" id="KW-0804">Transcription</keyword>
<sequence>MTSDARARDADLVAALGRGERAAAFDLLVVRYTPRLYRLCWLLLRDSAHAEDAVQDSLLRAWRALDSYDPARAALSTWLYSITRHHCLGLLGRPALQALSLDEPDGETLAATLAQPEAAPADARATLQTLIDALPETPRACLQLFYWEDRSVAEVAAQLGLPDNTVKTHLHRARARLRQALADQGLDDPALWL</sequence>
<reference evidence="8" key="1">
    <citation type="submission" date="2021-04" db="EMBL/GenBank/DDBJ databases">
        <title>The genome sequence of Ideonella sp. 4Y11.</title>
        <authorList>
            <person name="Liu Y."/>
        </authorList>
    </citation>
    <scope>NUCLEOTIDE SEQUENCE</scope>
    <source>
        <strain evidence="8">4Y11</strain>
    </source>
</reference>
<dbReference type="Gene3D" id="1.10.1740.10">
    <property type="match status" value="1"/>
</dbReference>
<evidence type="ECO:0000313" key="9">
    <source>
        <dbReference type="Proteomes" id="UP000678374"/>
    </source>
</evidence>
<dbReference type="GO" id="GO:0003677">
    <property type="term" value="F:DNA binding"/>
    <property type="evidence" value="ECO:0007669"/>
    <property type="project" value="UniProtKB-KW"/>
</dbReference>
<dbReference type="SUPFAM" id="SSF88946">
    <property type="entry name" value="Sigma2 domain of RNA polymerase sigma factors"/>
    <property type="match status" value="1"/>
</dbReference>